<evidence type="ECO:0000313" key="2">
    <source>
        <dbReference type="Proteomes" id="UP000612282"/>
    </source>
</evidence>
<protein>
    <submittedName>
        <fullName evidence="1">Uncharacterized protein</fullName>
    </submittedName>
</protein>
<dbReference type="EMBL" id="BOMG01000105">
    <property type="protein sequence ID" value="GID60197.1"/>
    <property type="molecule type" value="Genomic_DNA"/>
</dbReference>
<keyword evidence="2" id="KW-1185">Reference proteome</keyword>
<name>A0ABQ3XNV3_9ACTN</name>
<dbReference type="Proteomes" id="UP000612282">
    <property type="component" value="Unassembled WGS sequence"/>
</dbReference>
<organism evidence="1 2">
    <name type="scientific">Actinoplanes couchii</name>
    <dbReference type="NCBI Taxonomy" id="403638"/>
    <lineage>
        <taxon>Bacteria</taxon>
        <taxon>Bacillati</taxon>
        <taxon>Actinomycetota</taxon>
        <taxon>Actinomycetes</taxon>
        <taxon>Micromonosporales</taxon>
        <taxon>Micromonosporaceae</taxon>
        <taxon>Actinoplanes</taxon>
    </lineage>
</organism>
<comment type="caution">
    <text evidence="1">The sequence shown here is derived from an EMBL/GenBank/DDBJ whole genome shotgun (WGS) entry which is preliminary data.</text>
</comment>
<proteinExistence type="predicted"/>
<sequence length="118" mass="12472">MAAMPKVKLSADVHDQFSRAAEAGGMTVRQWLTAAGRRQVLIDTVVRDQPGARVLQVPVDAVTGAHLYQEATRTGTSGSVYALRLLREVVTVPAIDPERLWADILAAISAGTAGPAPV</sequence>
<evidence type="ECO:0000313" key="1">
    <source>
        <dbReference type="EMBL" id="GID60197.1"/>
    </source>
</evidence>
<accession>A0ABQ3XNV3</accession>
<reference evidence="1 2" key="1">
    <citation type="submission" date="2021-01" db="EMBL/GenBank/DDBJ databases">
        <title>Whole genome shotgun sequence of Actinoplanes couchii NBRC 106145.</title>
        <authorList>
            <person name="Komaki H."/>
            <person name="Tamura T."/>
        </authorList>
    </citation>
    <scope>NUCLEOTIDE SEQUENCE [LARGE SCALE GENOMIC DNA]</scope>
    <source>
        <strain evidence="1 2">NBRC 106145</strain>
    </source>
</reference>
<gene>
    <name evidence="1" type="ORF">Aco03nite_086010</name>
</gene>